<reference evidence="2 3" key="1">
    <citation type="submission" date="2020-07" db="EMBL/GenBank/DDBJ databases">
        <title>Sequencing the genomes of 1000 actinobacteria strains.</title>
        <authorList>
            <person name="Klenk H.-P."/>
        </authorList>
    </citation>
    <scope>NUCLEOTIDE SEQUENCE [LARGE SCALE GENOMIC DNA]</scope>
    <source>
        <strain evidence="2 3">DSM 45117</strain>
    </source>
</reference>
<evidence type="ECO:0000313" key="2">
    <source>
        <dbReference type="EMBL" id="NYH84883.1"/>
    </source>
</evidence>
<keyword evidence="3" id="KW-1185">Reference proteome</keyword>
<keyword evidence="2" id="KW-0238">DNA-binding</keyword>
<dbReference type="SUPFAM" id="SSF46785">
    <property type="entry name" value="Winged helix' DNA-binding domain"/>
    <property type="match status" value="1"/>
</dbReference>
<dbReference type="EMBL" id="JACBZA010000001">
    <property type="protein sequence ID" value="NYH84883.1"/>
    <property type="molecule type" value="Genomic_DNA"/>
</dbReference>
<dbReference type="GO" id="GO:0003677">
    <property type="term" value="F:DNA binding"/>
    <property type="evidence" value="ECO:0007669"/>
    <property type="project" value="UniProtKB-KW"/>
</dbReference>
<dbReference type="Gene3D" id="1.10.10.10">
    <property type="entry name" value="Winged helix-like DNA-binding domain superfamily/Winged helix DNA-binding domain"/>
    <property type="match status" value="1"/>
</dbReference>
<comment type="caution">
    <text evidence="2">The sequence shown here is derived from an EMBL/GenBank/DDBJ whole genome shotgun (WGS) entry which is preliminary data.</text>
</comment>
<dbReference type="InterPro" id="IPR011991">
    <property type="entry name" value="ArsR-like_HTH"/>
</dbReference>
<feature type="domain" description="HTH arsR-type" evidence="1">
    <location>
        <begin position="1"/>
        <end position="101"/>
    </location>
</feature>
<accession>A0ABX2S782</accession>
<evidence type="ECO:0000313" key="3">
    <source>
        <dbReference type="Proteomes" id="UP000533017"/>
    </source>
</evidence>
<dbReference type="CDD" id="cd00090">
    <property type="entry name" value="HTH_ARSR"/>
    <property type="match status" value="1"/>
</dbReference>
<gene>
    <name evidence="2" type="ORF">FHR37_003734</name>
</gene>
<dbReference type="InterPro" id="IPR036388">
    <property type="entry name" value="WH-like_DNA-bd_sf"/>
</dbReference>
<organism evidence="2 3">
    <name type="scientific">Actinopolymorpha cephalotaxi</name>
    <dbReference type="NCBI Taxonomy" id="504797"/>
    <lineage>
        <taxon>Bacteria</taxon>
        <taxon>Bacillati</taxon>
        <taxon>Actinomycetota</taxon>
        <taxon>Actinomycetes</taxon>
        <taxon>Propionibacteriales</taxon>
        <taxon>Actinopolymorphaceae</taxon>
        <taxon>Actinopolymorpha</taxon>
    </lineage>
</organism>
<dbReference type="RefSeq" id="WP_237768577.1">
    <property type="nucleotide sequence ID" value="NZ_FOOI01000002.1"/>
</dbReference>
<dbReference type="PRINTS" id="PR00778">
    <property type="entry name" value="HTHARSR"/>
</dbReference>
<protein>
    <submittedName>
        <fullName evidence="2">DNA-binding transcriptional ArsR family regulator</fullName>
    </submittedName>
</protein>
<dbReference type="PROSITE" id="PS50987">
    <property type="entry name" value="HTH_ARSR_2"/>
    <property type="match status" value="1"/>
</dbReference>
<dbReference type="Proteomes" id="UP000533017">
    <property type="component" value="Unassembled WGS sequence"/>
</dbReference>
<dbReference type="PANTHER" id="PTHR38600:SF1">
    <property type="entry name" value="TRANSCRIPTIONAL REGULATORY PROTEIN"/>
    <property type="match status" value="1"/>
</dbReference>
<dbReference type="InterPro" id="IPR001845">
    <property type="entry name" value="HTH_ArsR_DNA-bd_dom"/>
</dbReference>
<dbReference type="Pfam" id="PF12840">
    <property type="entry name" value="HTH_20"/>
    <property type="match status" value="1"/>
</dbReference>
<name>A0ABX2S782_9ACTN</name>
<proteinExistence type="predicted"/>
<dbReference type="NCBIfam" id="NF033788">
    <property type="entry name" value="HTH_metalloreg"/>
    <property type="match status" value="1"/>
</dbReference>
<dbReference type="PANTHER" id="PTHR38600">
    <property type="entry name" value="TRANSCRIPTIONAL REGULATORY PROTEIN"/>
    <property type="match status" value="1"/>
</dbReference>
<dbReference type="InterPro" id="IPR036390">
    <property type="entry name" value="WH_DNA-bd_sf"/>
</dbReference>
<sequence>MGKDMETRVDEAFGALADPTRRRVVELLGAKPYRAGELARELGTSAPVMSRHLRVLLRAGLVTDERPPDDARARIFSLRADQLAAVSAWLDQVQAHWTEQLGSFRRHVERRSRS</sequence>
<dbReference type="SMART" id="SM00418">
    <property type="entry name" value="HTH_ARSR"/>
    <property type="match status" value="1"/>
</dbReference>
<evidence type="ECO:0000259" key="1">
    <source>
        <dbReference type="PROSITE" id="PS50987"/>
    </source>
</evidence>